<accession>A0A0B7H5J7</accession>
<sequence>MIQEEHKIIIDKLLSIEHRSIAQKLNFISGSDIISDEIII</sequence>
<organism evidence="1 2">
    <name type="scientific">Capnocytophaga canimorsus</name>
    <dbReference type="NCBI Taxonomy" id="28188"/>
    <lineage>
        <taxon>Bacteria</taxon>
        <taxon>Pseudomonadati</taxon>
        <taxon>Bacteroidota</taxon>
        <taxon>Flavobacteriia</taxon>
        <taxon>Flavobacteriales</taxon>
        <taxon>Flavobacteriaceae</taxon>
        <taxon>Capnocytophaga</taxon>
    </lineage>
</organism>
<dbReference type="AlphaFoldDB" id="A0A0B7H5J7"/>
<reference evidence="1 2" key="1">
    <citation type="submission" date="2015-01" db="EMBL/GenBank/DDBJ databases">
        <authorList>
            <person name="Xiang T."/>
            <person name="Song Y."/>
            <person name="Huang L."/>
            <person name="Wang B."/>
            <person name="Wu P."/>
        </authorList>
    </citation>
    <scope>NUCLEOTIDE SEQUENCE [LARGE SCALE GENOMIC DNA]</scope>
    <source>
        <strain evidence="1 2">Cc12</strain>
    </source>
</reference>
<evidence type="ECO:0000313" key="2">
    <source>
        <dbReference type="Proteomes" id="UP000044026"/>
    </source>
</evidence>
<dbReference type="EMBL" id="CDOE01000017">
    <property type="protein sequence ID" value="CEN32898.1"/>
    <property type="molecule type" value="Genomic_DNA"/>
</dbReference>
<protein>
    <submittedName>
        <fullName evidence="1">Uncharacterized protein</fullName>
    </submittedName>
</protein>
<dbReference type="Proteomes" id="UP000044026">
    <property type="component" value="Unassembled WGS sequence"/>
</dbReference>
<gene>
    <name evidence="1" type="ORF">CCAN12_240003</name>
</gene>
<proteinExistence type="predicted"/>
<evidence type="ECO:0000313" key="1">
    <source>
        <dbReference type="EMBL" id="CEN32898.1"/>
    </source>
</evidence>
<name>A0A0B7H5J7_9FLAO</name>